<dbReference type="KEGG" id="bsed:DN745_02795"/>
<dbReference type="InterPro" id="IPR015854">
    <property type="entry name" value="ABC_transpr_LolD-like"/>
</dbReference>
<dbReference type="OrthoDB" id="5526468at2"/>
<dbReference type="PANTHER" id="PTHR24220">
    <property type="entry name" value="IMPORT ATP-BINDING PROTEIN"/>
    <property type="match status" value="1"/>
</dbReference>
<feature type="compositionally biased region" description="Polar residues" evidence="1">
    <location>
        <begin position="228"/>
        <end position="237"/>
    </location>
</feature>
<accession>A0A2Z4FHS5</accession>
<dbReference type="Proteomes" id="UP000249799">
    <property type="component" value="Chromosome"/>
</dbReference>
<keyword evidence="3" id="KW-1185">Reference proteome</keyword>
<gene>
    <name evidence="2" type="ORF">DN745_02795</name>
</gene>
<dbReference type="AlphaFoldDB" id="A0A2Z4FHS5"/>
<dbReference type="GO" id="GO:0005524">
    <property type="term" value="F:ATP binding"/>
    <property type="evidence" value="ECO:0007669"/>
    <property type="project" value="InterPro"/>
</dbReference>
<evidence type="ECO:0000313" key="3">
    <source>
        <dbReference type="Proteomes" id="UP000249799"/>
    </source>
</evidence>
<sequence>MISCYHLIIQHPTGERPLLEDISVDIARGEFVEIIGPSGAGKSLLCSVFGLRRRVQGAKCIVVGRNIDRLAPSKVTQVRQKIGTHSQRPEFLEERSLLQNLLLPLVARGKTDGALQKVQTLISGTALEVLSEVPIRGLSAGQRTLASIFRALVGQPELVLLDGGLQGLGELEGDAISALRQVSRAGSTVVLAARELSPCADLRTQVIRLDAGRVVSVQRSAEPEPDVTSVSGITEVR</sequence>
<dbReference type="InterPro" id="IPR003439">
    <property type="entry name" value="ABC_transporter-like_ATP-bd"/>
</dbReference>
<dbReference type="GO" id="GO:0016887">
    <property type="term" value="F:ATP hydrolysis activity"/>
    <property type="evidence" value="ECO:0007669"/>
    <property type="project" value="InterPro"/>
</dbReference>
<dbReference type="SUPFAM" id="SSF52540">
    <property type="entry name" value="P-loop containing nucleoside triphosphate hydrolases"/>
    <property type="match status" value="1"/>
</dbReference>
<evidence type="ECO:0000256" key="1">
    <source>
        <dbReference type="SAM" id="MobiDB-lite"/>
    </source>
</evidence>
<name>A0A2Z4FHS5_9DELT</name>
<proteinExistence type="predicted"/>
<organism evidence="2 3">
    <name type="scientific">Bradymonas sediminis</name>
    <dbReference type="NCBI Taxonomy" id="1548548"/>
    <lineage>
        <taxon>Bacteria</taxon>
        <taxon>Deltaproteobacteria</taxon>
        <taxon>Bradymonadales</taxon>
        <taxon>Bradymonadaceae</taxon>
        <taxon>Bradymonas</taxon>
    </lineage>
</organism>
<evidence type="ECO:0000313" key="2">
    <source>
        <dbReference type="EMBL" id="AWV88325.1"/>
    </source>
</evidence>
<reference evidence="2 3" key="1">
    <citation type="submission" date="2018-06" db="EMBL/GenBank/DDBJ databases">
        <title>Lujinxingia sediminis gen. nov. sp. nov., a new facultative anaerobic member of the class Deltaproteobacteria, and proposal of Lujinxingaceae fam. nov.</title>
        <authorList>
            <person name="Guo L.-Y."/>
            <person name="Li C.-M."/>
            <person name="Wang S."/>
            <person name="Du Z.-J."/>
        </authorList>
    </citation>
    <scope>NUCLEOTIDE SEQUENCE [LARGE SCALE GENOMIC DNA]</scope>
    <source>
        <strain evidence="2 3">FA350</strain>
    </source>
</reference>
<dbReference type="GO" id="GO:0022857">
    <property type="term" value="F:transmembrane transporter activity"/>
    <property type="evidence" value="ECO:0007669"/>
    <property type="project" value="TreeGrafter"/>
</dbReference>
<dbReference type="Gene3D" id="3.40.50.300">
    <property type="entry name" value="P-loop containing nucleotide triphosphate hydrolases"/>
    <property type="match status" value="1"/>
</dbReference>
<feature type="region of interest" description="Disordered" evidence="1">
    <location>
        <begin position="218"/>
        <end position="237"/>
    </location>
</feature>
<dbReference type="GO" id="GO:0005886">
    <property type="term" value="C:plasma membrane"/>
    <property type="evidence" value="ECO:0007669"/>
    <property type="project" value="TreeGrafter"/>
</dbReference>
<dbReference type="PROSITE" id="PS50893">
    <property type="entry name" value="ABC_TRANSPORTER_2"/>
    <property type="match status" value="1"/>
</dbReference>
<dbReference type="Pfam" id="PF00005">
    <property type="entry name" value="ABC_tran"/>
    <property type="match status" value="1"/>
</dbReference>
<dbReference type="EMBL" id="CP030032">
    <property type="protein sequence ID" value="AWV88325.1"/>
    <property type="molecule type" value="Genomic_DNA"/>
</dbReference>
<dbReference type="InterPro" id="IPR027417">
    <property type="entry name" value="P-loop_NTPase"/>
</dbReference>
<protein>
    <submittedName>
        <fullName evidence="2">Uncharacterized protein</fullName>
    </submittedName>
</protein>
<dbReference type="RefSeq" id="WP_111331968.1">
    <property type="nucleotide sequence ID" value="NZ_CP030032.1"/>
</dbReference>